<dbReference type="GO" id="GO:0006506">
    <property type="term" value="P:GPI anchor biosynthetic process"/>
    <property type="evidence" value="ECO:0007669"/>
    <property type="project" value="UniProtKB-UniPathway"/>
</dbReference>
<keyword evidence="8 10" id="KW-1133">Transmembrane helix</keyword>
<dbReference type="GO" id="GO:0000009">
    <property type="term" value="F:alpha-1,6-mannosyltransferase activity"/>
    <property type="evidence" value="ECO:0007669"/>
    <property type="project" value="InterPro"/>
</dbReference>
<dbReference type="Proteomes" id="UP000464178">
    <property type="component" value="Chromosome"/>
</dbReference>
<protein>
    <recommendedName>
        <fullName evidence="13">Glycosyltransferase RgtA/B/C/D-like domain-containing protein</fullName>
    </recommendedName>
</protein>
<accession>A0A6P2CSP8</accession>
<dbReference type="UniPathway" id="UPA00196"/>
<feature type="transmembrane region" description="Helical" evidence="10">
    <location>
        <begin position="249"/>
        <end position="270"/>
    </location>
</feature>
<keyword evidence="12" id="KW-1185">Reference proteome</keyword>
<evidence type="ECO:0008006" key="13">
    <source>
        <dbReference type="Google" id="ProtNLM"/>
    </source>
</evidence>
<keyword evidence="9 10" id="KW-0472">Membrane</keyword>
<dbReference type="AlphaFoldDB" id="A0A6P2CSP8"/>
<reference evidence="11 12" key="1">
    <citation type="submission" date="2019-05" db="EMBL/GenBank/DDBJ databases">
        <authorList>
            <consortium name="Science for Life Laboratories"/>
        </authorList>
    </citation>
    <scope>NUCLEOTIDE SEQUENCE [LARGE SCALE GENOMIC DNA]</scope>
    <source>
        <strain evidence="11">Soil9</strain>
    </source>
</reference>
<evidence type="ECO:0000256" key="8">
    <source>
        <dbReference type="ARBA" id="ARBA00022989"/>
    </source>
</evidence>
<gene>
    <name evidence="11" type="ORF">SOIL9_69700</name>
</gene>
<evidence type="ECO:0000256" key="10">
    <source>
        <dbReference type="SAM" id="Phobius"/>
    </source>
</evidence>
<evidence type="ECO:0000256" key="7">
    <source>
        <dbReference type="ARBA" id="ARBA00022824"/>
    </source>
</evidence>
<keyword evidence="5" id="KW-0808">Transferase</keyword>
<evidence type="ECO:0000256" key="1">
    <source>
        <dbReference type="ARBA" id="ARBA00004477"/>
    </source>
</evidence>
<comment type="subcellular location">
    <subcellularLocation>
        <location evidence="1">Endoplasmic reticulum membrane</location>
        <topology evidence="1">Multi-pass membrane protein</topology>
    </subcellularLocation>
</comment>
<feature type="transmembrane region" description="Helical" evidence="10">
    <location>
        <begin position="308"/>
        <end position="325"/>
    </location>
</feature>
<feature type="transmembrane region" description="Helical" evidence="10">
    <location>
        <begin position="375"/>
        <end position="396"/>
    </location>
</feature>
<feature type="transmembrane region" description="Helical" evidence="10">
    <location>
        <begin position="134"/>
        <end position="154"/>
    </location>
</feature>
<dbReference type="KEGG" id="gms:SOIL9_69700"/>
<evidence type="ECO:0000256" key="2">
    <source>
        <dbReference type="ARBA" id="ARBA00004687"/>
    </source>
</evidence>
<comment type="pathway">
    <text evidence="2">Glycolipid biosynthesis; glycosylphosphatidylinositol-anchor biosynthesis.</text>
</comment>
<feature type="transmembrane region" description="Helical" evidence="10">
    <location>
        <begin position="213"/>
        <end position="237"/>
    </location>
</feature>
<evidence type="ECO:0000256" key="5">
    <source>
        <dbReference type="ARBA" id="ARBA00022679"/>
    </source>
</evidence>
<sequence>MNNEARANGFTARAGLVAFLRPLTMTPNPPPQFLPLFLVALAVRIGTVALGLVLAALPPDPYSHHETPTHVRDACNLSSAHLIEPWYRWDAGWMAEIAEKGFSNSTRPDGQSGVAFQPAMPASMALADALGLNMFWAGLVVANLLGAAGAAIFGRVAARVLEDPNAAWRTLALLLAFPTAFFFSAAYNESFGLFFTALALAAWLRNRPVTAGIASLGGSLARLTGAALGIAATCDWIAKRDRKELPRTLALVIGSAGGIALFWGFLWWIVGDPFASLKAHTKWGRAPLSWRNPFLAIESIYDPTLPHWGEAFLVLGVTVLGIRAWRKRGTFWGVLTLVPVAQMFASGTLLSGHRVVLASLPAFIELADLLRSRRLLFAVTLIGFALAQLVLLNRFVHWQFAG</sequence>
<organism evidence="11 12">
    <name type="scientific">Gemmata massiliana</name>
    <dbReference type="NCBI Taxonomy" id="1210884"/>
    <lineage>
        <taxon>Bacteria</taxon>
        <taxon>Pseudomonadati</taxon>
        <taxon>Planctomycetota</taxon>
        <taxon>Planctomycetia</taxon>
        <taxon>Gemmatales</taxon>
        <taxon>Gemmataceae</taxon>
        <taxon>Gemmata</taxon>
    </lineage>
</organism>
<evidence type="ECO:0000313" key="12">
    <source>
        <dbReference type="Proteomes" id="UP000464178"/>
    </source>
</evidence>
<evidence type="ECO:0000256" key="3">
    <source>
        <dbReference type="ARBA" id="ARBA00022502"/>
    </source>
</evidence>
<proteinExistence type="predicted"/>
<feature type="transmembrane region" description="Helical" evidence="10">
    <location>
        <begin position="332"/>
        <end position="355"/>
    </location>
</feature>
<feature type="transmembrane region" description="Helical" evidence="10">
    <location>
        <begin position="166"/>
        <end position="187"/>
    </location>
</feature>
<dbReference type="PANTHER" id="PTHR12468:SF2">
    <property type="entry name" value="GPI MANNOSYLTRANSFERASE 2"/>
    <property type="match status" value="1"/>
</dbReference>
<evidence type="ECO:0000256" key="4">
    <source>
        <dbReference type="ARBA" id="ARBA00022676"/>
    </source>
</evidence>
<keyword evidence="6 10" id="KW-0812">Transmembrane</keyword>
<keyword evidence="4" id="KW-0328">Glycosyltransferase</keyword>
<evidence type="ECO:0000256" key="9">
    <source>
        <dbReference type="ARBA" id="ARBA00023136"/>
    </source>
</evidence>
<feature type="transmembrane region" description="Helical" evidence="10">
    <location>
        <begin position="33"/>
        <end position="57"/>
    </location>
</feature>
<keyword evidence="3" id="KW-0337">GPI-anchor biosynthesis</keyword>
<dbReference type="EMBL" id="LR593886">
    <property type="protein sequence ID" value="VTR90744.1"/>
    <property type="molecule type" value="Genomic_DNA"/>
</dbReference>
<name>A0A6P2CSP8_9BACT</name>
<dbReference type="InterPro" id="IPR007315">
    <property type="entry name" value="PIG-V/Gpi18"/>
</dbReference>
<evidence type="ECO:0000313" key="11">
    <source>
        <dbReference type="EMBL" id="VTR90744.1"/>
    </source>
</evidence>
<dbReference type="PANTHER" id="PTHR12468">
    <property type="entry name" value="GPI MANNOSYLTRANSFERASE 2"/>
    <property type="match status" value="1"/>
</dbReference>
<dbReference type="GO" id="GO:0004376">
    <property type="term" value="F:GPI mannosyltransferase activity"/>
    <property type="evidence" value="ECO:0007669"/>
    <property type="project" value="InterPro"/>
</dbReference>
<dbReference type="GO" id="GO:0031501">
    <property type="term" value="C:mannosyltransferase complex"/>
    <property type="evidence" value="ECO:0007669"/>
    <property type="project" value="TreeGrafter"/>
</dbReference>
<evidence type="ECO:0000256" key="6">
    <source>
        <dbReference type="ARBA" id="ARBA00022692"/>
    </source>
</evidence>
<keyword evidence="7" id="KW-0256">Endoplasmic reticulum</keyword>
<dbReference type="GO" id="GO:0016020">
    <property type="term" value="C:membrane"/>
    <property type="evidence" value="ECO:0007669"/>
    <property type="project" value="GOC"/>
</dbReference>